<keyword evidence="4 7" id="KW-0812">Transmembrane</keyword>
<comment type="caution">
    <text evidence="9">The sequence shown here is derived from an EMBL/GenBank/DDBJ whole genome shotgun (WGS) entry which is preliminary data.</text>
</comment>
<dbReference type="PROSITE" id="PS00216">
    <property type="entry name" value="SUGAR_TRANSPORT_1"/>
    <property type="match status" value="1"/>
</dbReference>
<evidence type="ECO:0000259" key="8">
    <source>
        <dbReference type="PROSITE" id="PS50850"/>
    </source>
</evidence>
<dbReference type="Gene3D" id="1.20.1250.20">
    <property type="entry name" value="MFS general substrate transporter like domains"/>
    <property type="match status" value="1"/>
</dbReference>
<organism evidence="9 10">
    <name type="scientific">Natranaerobius trueperi</name>
    <dbReference type="NCBI Taxonomy" id="759412"/>
    <lineage>
        <taxon>Bacteria</taxon>
        <taxon>Bacillati</taxon>
        <taxon>Bacillota</taxon>
        <taxon>Clostridia</taxon>
        <taxon>Natranaerobiales</taxon>
        <taxon>Natranaerobiaceae</taxon>
        <taxon>Natranaerobius</taxon>
    </lineage>
</organism>
<feature type="domain" description="Major facilitator superfamily (MFS) profile" evidence="8">
    <location>
        <begin position="12"/>
        <end position="394"/>
    </location>
</feature>
<dbReference type="PROSITE" id="PS50850">
    <property type="entry name" value="MFS"/>
    <property type="match status" value="1"/>
</dbReference>
<feature type="transmembrane region" description="Helical" evidence="7">
    <location>
        <begin position="12"/>
        <end position="30"/>
    </location>
</feature>
<gene>
    <name evidence="9" type="ORF">CDO51_03575</name>
</gene>
<feature type="transmembrane region" description="Helical" evidence="7">
    <location>
        <begin position="306"/>
        <end position="327"/>
    </location>
</feature>
<dbReference type="PANTHER" id="PTHR43124">
    <property type="entry name" value="PURINE EFFLUX PUMP PBUE"/>
    <property type="match status" value="1"/>
</dbReference>
<evidence type="ECO:0000256" key="4">
    <source>
        <dbReference type="ARBA" id="ARBA00022692"/>
    </source>
</evidence>
<evidence type="ECO:0000256" key="6">
    <source>
        <dbReference type="ARBA" id="ARBA00023136"/>
    </source>
</evidence>
<dbReference type="InterPro" id="IPR011701">
    <property type="entry name" value="MFS"/>
</dbReference>
<evidence type="ECO:0000256" key="7">
    <source>
        <dbReference type="SAM" id="Phobius"/>
    </source>
</evidence>
<dbReference type="Proteomes" id="UP000214588">
    <property type="component" value="Unassembled WGS sequence"/>
</dbReference>
<feature type="transmembrane region" description="Helical" evidence="7">
    <location>
        <begin position="136"/>
        <end position="159"/>
    </location>
</feature>
<dbReference type="InterPro" id="IPR050189">
    <property type="entry name" value="MFS_Efflux_Transporters"/>
</dbReference>
<evidence type="ECO:0000256" key="5">
    <source>
        <dbReference type="ARBA" id="ARBA00022989"/>
    </source>
</evidence>
<evidence type="ECO:0000313" key="9">
    <source>
        <dbReference type="EMBL" id="OWZ84355.1"/>
    </source>
</evidence>
<dbReference type="RefSeq" id="WP_089022929.1">
    <property type="nucleotide sequence ID" value="NZ_NIQC01000005.1"/>
</dbReference>
<dbReference type="AlphaFoldDB" id="A0A226BZI9"/>
<feature type="transmembrane region" description="Helical" evidence="7">
    <location>
        <begin position="50"/>
        <end position="71"/>
    </location>
</feature>
<dbReference type="PRINTS" id="PR01036">
    <property type="entry name" value="TCRTETB"/>
</dbReference>
<feature type="transmembrane region" description="Helical" evidence="7">
    <location>
        <begin position="103"/>
        <end position="124"/>
    </location>
</feature>
<dbReference type="InterPro" id="IPR036259">
    <property type="entry name" value="MFS_trans_sf"/>
</dbReference>
<evidence type="ECO:0000256" key="1">
    <source>
        <dbReference type="ARBA" id="ARBA00004651"/>
    </source>
</evidence>
<feature type="transmembrane region" description="Helical" evidence="7">
    <location>
        <begin position="165"/>
        <end position="184"/>
    </location>
</feature>
<protein>
    <submittedName>
        <fullName evidence="9">MFS transporter</fullName>
    </submittedName>
</protein>
<dbReference type="InterPro" id="IPR020846">
    <property type="entry name" value="MFS_dom"/>
</dbReference>
<dbReference type="GO" id="GO:0005886">
    <property type="term" value="C:plasma membrane"/>
    <property type="evidence" value="ECO:0007669"/>
    <property type="project" value="UniProtKB-SubCell"/>
</dbReference>
<reference evidence="9 10" key="1">
    <citation type="submission" date="2017-06" db="EMBL/GenBank/DDBJ databases">
        <title>Draft Genome Sequence of Natranaerobius trueperi halophilic, alkalithermophilic bacteria from soda lakes.</title>
        <authorList>
            <person name="Zhao B."/>
        </authorList>
    </citation>
    <scope>NUCLEOTIDE SEQUENCE [LARGE SCALE GENOMIC DNA]</scope>
    <source>
        <strain evidence="9 10">DSM 18760</strain>
    </source>
</reference>
<proteinExistence type="predicted"/>
<name>A0A226BZI9_9FIRM</name>
<feature type="transmembrane region" description="Helical" evidence="7">
    <location>
        <begin position="339"/>
        <end position="364"/>
    </location>
</feature>
<evidence type="ECO:0000256" key="3">
    <source>
        <dbReference type="ARBA" id="ARBA00022475"/>
    </source>
</evidence>
<feature type="transmembrane region" description="Helical" evidence="7">
    <location>
        <begin position="280"/>
        <end position="300"/>
    </location>
</feature>
<dbReference type="PANTHER" id="PTHR43124:SF3">
    <property type="entry name" value="CHLORAMPHENICOL EFFLUX PUMP RV0191"/>
    <property type="match status" value="1"/>
</dbReference>
<keyword evidence="5 7" id="KW-1133">Transmembrane helix</keyword>
<feature type="transmembrane region" description="Helical" evidence="7">
    <location>
        <begin position="370"/>
        <end position="391"/>
    </location>
</feature>
<feature type="transmembrane region" description="Helical" evidence="7">
    <location>
        <begin position="225"/>
        <end position="245"/>
    </location>
</feature>
<evidence type="ECO:0000256" key="2">
    <source>
        <dbReference type="ARBA" id="ARBA00022448"/>
    </source>
</evidence>
<keyword evidence="6 7" id="KW-0472">Membrane</keyword>
<accession>A0A226BZI9</accession>
<dbReference type="SUPFAM" id="SSF103473">
    <property type="entry name" value="MFS general substrate transporter"/>
    <property type="match status" value="1"/>
</dbReference>
<dbReference type="EMBL" id="NIQC01000005">
    <property type="protein sequence ID" value="OWZ84355.1"/>
    <property type="molecule type" value="Genomic_DNA"/>
</dbReference>
<dbReference type="CDD" id="cd17473">
    <property type="entry name" value="MFS_arabinose_efflux_permease_like"/>
    <property type="match status" value="1"/>
</dbReference>
<dbReference type="OrthoDB" id="9803985at2"/>
<feature type="transmembrane region" description="Helical" evidence="7">
    <location>
        <begin position="78"/>
        <end position="97"/>
    </location>
</feature>
<comment type="subcellular location">
    <subcellularLocation>
        <location evidence="1">Cell membrane</location>
        <topology evidence="1">Multi-pass membrane protein</topology>
    </subcellularLocation>
</comment>
<sequence length="394" mass="42637">MQTTKEKVPTYLISLILIMGAFGVMGGGLVAPALPSIGRAFDIPESQQGFILSVYTLSAAISLPFLGYLIDIIGRRKIGLASLIIDGVAGISIIFAPSFSAVLILRFIQGIGIAGLIPIAMTIIGDLFTGDRRLQLMGYLTGIISLGAAVIPTLGGSLATIDWRLVFLVYSLPLILAIFFYFGLPETAPPGSIEKAKKISPLQYVISLFTVLKNRGIRNVMFHSLTTYFFLYSLVTFLPIYIVTVHGFTEIFSGLALSLQGASSALVASKANILSSLIKWRYRTAIGFIFKGLAFILLPFWPTGSFLISISLIFYGIGYGIVSPTIYNRATTLPPKELSGSVIAIFNTMKFIGMTLSPFILGIVLNFTDVQIVFSLVALIAILWGVFVFVARDN</sequence>
<keyword evidence="10" id="KW-1185">Reference proteome</keyword>
<evidence type="ECO:0000313" key="10">
    <source>
        <dbReference type="Proteomes" id="UP000214588"/>
    </source>
</evidence>
<keyword evidence="3" id="KW-1003">Cell membrane</keyword>
<dbReference type="InterPro" id="IPR005829">
    <property type="entry name" value="Sugar_transporter_CS"/>
</dbReference>
<dbReference type="GO" id="GO:0022857">
    <property type="term" value="F:transmembrane transporter activity"/>
    <property type="evidence" value="ECO:0007669"/>
    <property type="project" value="InterPro"/>
</dbReference>
<keyword evidence="2" id="KW-0813">Transport</keyword>
<dbReference type="Pfam" id="PF07690">
    <property type="entry name" value="MFS_1"/>
    <property type="match status" value="1"/>
</dbReference>